<reference evidence="2" key="1">
    <citation type="journal article" date="2014" name="Int. J. Syst. Evol. Microbiol.">
        <title>Complete genome sequence of Corynebacterium casei LMG S-19264T (=DSM 44701T), isolated from a smear-ripened cheese.</title>
        <authorList>
            <consortium name="US DOE Joint Genome Institute (JGI-PGF)"/>
            <person name="Walter F."/>
            <person name="Albersmeier A."/>
            <person name="Kalinowski J."/>
            <person name="Ruckert C."/>
        </authorList>
    </citation>
    <scope>NUCLEOTIDE SEQUENCE</scope>
    <source>
        <strain evidence="2">VKM B-1513</strain>
    </source>
</reference>
<dbReference type="EMBL" id="BSFE01000002">
    <property type="protein sequence ID" value="GLK51384.1"/>
    <property type="molecule type" value="Genomic_DNA"/>
</dbReference>
<dbReference type="RefSeq" id="WP_271185766.1">
    <property type="nucleotide sequence ID" value="NZ_BSFE01000002.1"/>
</dbReference>
<sequence length="160" mass="17448">MFVRVVCLAAMLAVSGAAFADGALSALEAVRRSIERPHTPLEAQWIEMDVCGSGEDSGRGFLNSVRDYRSRDSLNVELLPTVRARLEQRLGGDPVAVLRGQRIAVFGPVRQVQINLYDGGVPTGRYYFQTQMRLASASHLEVLTTDTGEPLAARCDTLIV</sequence>
<keyword evidence="3" id="KW-1185">Reference proteome</keyword>
<reference evidence="2" key="2">
    <citation type="submission" date="2023-01" db="EMBL/GenBank/DDBJ databases">
        <authorList>
            <person name="Sun Q."/>
            <person name="Evtushenko L."/>
        </authorList>
    </citation>
    <scope>NUCLEOTIDE SEQUENCE</scope>
    <source>
        <strain evidence="2">VKM B-1513</strain>
    </source>
</reference>
<keyword evidence="1" id="KW-0732">Signal</keyword>
<evidence type="ECO:0000313" key="3">
    <source>
        <dbReference type="Proteomes" id="UP001143486"/>
    </source>
</evidence>
<name>A0A9W6ILB8_9PROT</name>
<evidence type="ECO:0000256" key="1">
    <source>
        <dbReference type="SAM" id="SignalP"/>
    </source>
</evidence>
<accession>A0A9W6ILB8</accession>
<dbReference type="AlphaFoldDB" id="A0A9W6ILB8"/>
<protein>
    <submittedName>
        <fullName evidence="2">Uncharacterized protein</fullName>
    </submittedName>
</protein>
<feature type="signal peptide" evidence="1">
    <location>
        <begin position="1"/>
        <end position="20"/>
    </location>
</feature>
<proteinExistence type="predicted"/>
<gene>
    <name evidence="2" type="ORF">GCM10017621_08920</name>
</gene>
<evidence type="ECO:0000313" key="2">
    <source>
        <dbReference type="EMBL" id="GLK51384.1"/>
    </source>
</evidence>
<organism evidence="2 3">
    <name type="scientific">Maricaulis virginensis</name>
    <dbReference type="NCBI Taxonomy" id="144022"/>
    <lineage>
        <taxon>Bacteria</taxon>
        <taxon>Pseudomonadati</taxon>
        <taxon>Pseudomonadota</taxon>
        <taxon>Alphaproteobacteria</taxon>
        <taxon>Maricaulales</taxon>
        <taxon>Maricaulaceae</taxon>
        <taxon>Maricaulis</taxon>
    </lineage>
</organism>
<feature type="chain" id="PRO_5040931046" evidence="1">
    <location>
        <begin position="21"/>
        <end position="160"/>
    </location>
</feature>
<dbReference type="Proteomes" id="UP001143486">
    <property type="component" value="Unassembled WGS sequence"/>
</dbReference>
<comment type="caution">
    <text evidence="2">The sequence shown here is derived from an EMBL/GenBank/DDBJ whole genome shotgun (WGS) entry which is preliminary data.</text>
</comment>